<evidence type="ECO:0000313" key="2">
    <source>
        <dbReference type="Proteomes" id="UP001204772"/>
    </source>
</evidence>
<gene>
    <name evidence="1" type="ORF">NCI00_15540</name>
</gene>
<keyword evidence="2" id="KW-1185">Reference proteome</keyword>
<evidence type="ECO:0000313" key="1">
    <source>
        <dbReference type="EMBL" id="MCP1383859.1"/>
    </source>
</evidence>
<name>A0ABT1FQ12_9BACT</name>
<protein>
    <submittedName>
        <fullName evidence="1">Uncharacterized protein</fullName>
    </submittedName>
</protein>
<sequence length="236" mass="26420">MMKNQGTVFNPKMMLVLFFAFFSKVCIAQVTLAYCTLNGGCKFYQTQLSYKQVDLMMNYLGVFEEKKGIVVFFKNKSGENIYYADNKRSVRELHAYFGGKGEPFIAKGAVSSPFGDATIQPNDGDWKVSTTPPVVKNCPAGLDAQASKLNIVKSGKKVFKRPFQMQELLPPGSVGLNTEPNAYRGLILIENQPTFKTIYEVKVKNPNLMEGELNYSIAIPSQPTCIVKIDFTYTRQ</sequence>
<dbReference type="RefSeq" id="WP_253529005.1">
    <property type="nucleotide sequence ID" value="NZ_JAMZEL010000006.1"/>
</dbReference>
<dbReference type="Proteomes" id="UP001204772">
    <property type="component" value="Unassembled WGS sequence"/>
</dbReference>
<comment type="caution">
    <text evidence="1">The sequence shown here is derived from an EMBL/GenBank/DDBJ whole genome shotgun (WGS) entry which is preliminary data.</text>
</comment>
<proteinExistence type="predicted"/>
<accession>A0ABT1FQ12</accession>
<organism evidence="1 2">
    <name type="scientific">Runella salmonicolor</name>
    <dbReference type="NCBI Taxonomy" id="2950278"/>
    <lineage>
        <taxon>Bacteria</taxon>
        <taxon>Pseudomonadati</taxon>
        <taxon>Bacteroidota</taxon>
        <taxon>Cytophagia</taxon>
        <taxon>Cytophagales</taxon>
        <taxon>Spirosomataceae</taxon>
        <taxon>Runella</taxon>
    </lineage>
</organism>
<reference evidence="1 2" key="1">
    <citation type="submission" date="2022-06" db="EMBL/GenBank/DDBJ databases">
        <title>Runella sp. S5 genome sequencing.</title>
        <authorList>
            <person name="Park S."/>
        </authorList>
    </citation>
    <scope>NUCLEOTIDE SEQUENCE [LARGE SCALE GENOMIC DNA]</scope>
    <source>
        <strain evidence="1 2">S5</strain>
    </source>
</reference>
<dbReference type="EMBL" id="JAMZEL010000006">
    <property type="protein sequence ID" value="MCP1383859.1"/>
    <property type="molecule type" value="Genomic_DNA"/>
</dbReference>